<keyword evidence="2" id="KW-0132">Cell division</keyword>
<dbReference type="OrthoDB" id="9811016at2"/>
<dbReference type="Proteomes" id="UP000317369">
    <property type="component" value="Chromosome"/>
</dbReference>
<name>A0A517YR85_9BACT</name>
<proteinExistence type="inferred from homology"/>
<dbReference type="RefSeq" id="WP_145074772.1">
    <property type="nucleotide sequence ID" value="NZ_CP036425.1"/>
</dbReference>
<keyword evidence="2" id="KW-0159">Chromosome partition</keyword>
<dbReference type="Pfam" id="PF02616">
    <property type="entry name" value="SMC_ScpA"/>
    <property type="match status" value="1"/>
</dbReference>
<dbReference type="Gene3D" id="6.10.250.2410">
    <property type="match status" value="1"/>
</dbReference>
<dbReference type="EMBL" id="CP036425">
    <property type="protein sequence ID" value="QDU32736.1"/>
    <property type="molecule type" value="Genomic_DNA"/>
</dbReference>
<dbReference type="PANTHER" id="PTHR33969:SF2">
    <property type="entry name" value="SEGREGATION AND CONDENSATION PROTEIN A"/>
    <property type="match status" value="1"/>
</dbReference>
<reference evidence="4 5" key="1">
    <citation type="submission" date="2019-02" db="EMBL/GenBank/DDBJ databases">
        <title>Deep-cultivation of Planctomycetes and their phenomic and genomic characterization uncovers novel biology.</title>
        <authorList>
            <person name="Wiegand S."/>
            <person name="Jogler M."/>
            <person name="Boedeker C."/>
            <person name="Pinto D."/>
            <person name="Vollmers J."/>
            <person name="Rivas-Marin E."/>
            <person name="Kohn T."/>
            <person name="Peeters S.H."/>
            <person name="Heuer A."/>
            <person name="Rast P."/>
            <person name="Oberbeckmann S."/>
            <person name="Bunk B."/>
            <person name="Jeske O."/>
            <person name="Meyerdierks A."/>
            <person name="Storesund J.E."/>
            <person name="Kallscheuer N."/>
            <person name="Luecker S."/>
            <person name="Lage O.M."/>
            <person name="Pohl T."/>
            <person name="Merkel B.J."/>
            <person name="Hornburger P."/>
            <person name="Mueller R.-W."/>
            <person name="Bruemmer F."/>
            <person name="Labrenz M."/>
            <person name="Spormann A.M."/>
            <person name="Op den Camp H."/>
            <person name="Overmann J."/>
            <person name="Amann R."/>
            <person name="Jetten M.S.M."/>
            <person name="Mascher T."/>
            <person name="Medema M.H."/>
            <person name="Devos D.P."/>
            <person name="Kaster A.-K."/>
            <person name="Ovreas L."/>
            <person name="Rohde M."/>
            <person name="Galperin M.Y."/>
            <person name="Jogler C."/>
        </authorList>
    </citation>
    <scope>NUCLEOTIDE SEQUENCE [LARGE SCALE GENOMIC DNA]</scope>
    <source>
        <strain evidence="4 5">KS4</strain>
    </source>
</reference>
<feature type="compositionally biased region" description="Basic and acidic residues" evidence="3">
    <location>
        <begin position="443"/>
        <end position="466"/>
    </location>
</feature>
<comment type="subunit">
    <text evidence="2">Component of a cohesin-like complex composed of ScpA, ScpB and the Smc homodimer, in which ScpA and ScpB bind to the head domain of Smc. The presence of the three proteins is required for the association of the complex with DNA.</text>
</comment>
<keyword evidence="2" id="KW-0963">Cytoplasm</keyword>
<dbReference type="KEGG" id="pcor:KS4_07700"/>
<feature type="compositionally biased region" description="Pro residues" evidence="3">
    <location>
        <begin position="7"/>
        <end position="21"/>
    </location>
</feature>
<evidence type="ECO:0000256" key="3">
    <source>
        <dbReference type="SAM" id="MobiDB-lite"/>
    </source>
</evidence>
<keyword evidence="2" id="KW-0131">Cell cycle</keyword>
<dbReference type="GO" id="GO:0006260">
    <property type="term" value="P:DNA replication"/>
    <property type="evidence" value="ECO:0007669"/>
    <property type="project" value="UniProtKB-UniRule"/>
</dbReference>
<evidence type="ECO:0000313" key="5">
    <source>
        <dbReference type="Proteomes" id="UP000317369"/>
    </source>
</evidence>
<feature type="compositionally biased region" description="Acidic residues" evidence="3">
    <location>
        <begin position="408"/>
        <end position="419"/>
    </location>
</feature>
<keyword evidence="5" id="KW-1185">Reference proteome</keyword>
<comment type="function">
    <text evidence="2">Participates in chromosomal partition during cell division. May act via the formation of a condensin-like complex containing Smc and ScpB that pull DNA away from mid-cell into both cell halves.</text>
</comment>
<evidence type="ECO:0000313" key="4">
    <source>
        <dbReference type="EMBL" id="QDU32736.1"/>
    </source>
</evidence>
<dbReference type="HAMAP" id="MF_01805">
    <property type="entry name" value="ScpA"/>
    <property type="match status" value="1"/>
</dbReference>
<feature type="region of interest" description="Disordered" evidence="3">
    <location>
        <begin position="1"/>
        <end position="34"/>
    </location>
</feature>
<dbReference type="GO" id="GO:0007059">
    <property type="term" value="P:chromosome segregation"/>
    <property type="evidence" value="ECO:0007669"/>
    <property type="project" value="UniProtKB-UniRule"/>
</dbReference>
<sequence>MIEQAPDNPPTPKQAPQPTSSPAPNQADPSPASPQAYKVRLDAYSGPLDLLLYLVRRNEIDLYDIPVSELTEQYLDHIKVIQTFDVDRAGEFLVMAATLLEIKSQLLVPRIDEAIRERSGEEELTEEEQNRLDESDPRYELVQQLLAYKRFKDASIELEHREYEWQNRFQSAPKKAMEDPDAQPEEPEIDLADINVLDLCRAFGRLLDSIGRKNFHEVTYDDTPISVHADDIYDLLASDGPMSLQQIFTGRTNRSEMIGLFLATLELARNNRVTIRQNAAKDDIELVPIPVEDQNKSLEDIDASEKWKNPETGELEYGWPDLLGFQHHMRREKMRRTAEAKQKAEETGEKFNAAAWKRDLRQWEREQYLRYGFPPPVYKESKRANPFAAKNAQTTGHNPAADPNGDATQDDESPEDDHETEGGWLSEDEEEFLPEDQDAQLDEIERKLQAHRQRNDEQDAADKSKQQLDNNEEQQ</sequence>
<dbReference type="PANTHER" id="PTHR33969">
    <property type="entry name" value="SEGREGATION AND CONDENSATION PROTEIN A"/>
    <property type="match status" value="1"/>
</dbReference>
<evidence type="ECO:0000256" key="2">
    <source>
        <dbReference type="HAMAP-Rule" id="MF_01805"/>
    </source>
</evidence>
<organism evidence="4 5">
    <name type="scientific">Poriferisphaera corsica</name>
    <dbReference type="NCBI Taxonomy" id="2528020"/>
    <lineage>
        <taxon>Bacteria</taxon>
        <taxon>Pseudomonadati</taxon>
        <taxon>Planctomycetota</taxon>
        <taxon>Phycisphaerae</taxon>
        <taxon>Phycisphaerales</taxon>
        <taxon>Phycisphaeraceae</taxon>
        <taxon>Poriferisphaera</taxon>
    </lineage>
</organism>
<gene>
    <name evidence="4" type="primary">scpA_1</name>
    <name evidence="2" type="synonym">scpA</name>
    <name evidence="4" type="ORF">KS4_07700</name>
</gene>
<feature type="region of interest" description="Disordered" evidence="3">
    <location>
        <begin position="390"/>
        <end position="475"/>
    </location>
</feature>
<comment type="similarity">
    <text evidence="2">Belongs to the ScpA family.</text>
</comment>
<evidence type="ECO:0000256" key="1">
    <source>
        <dbReference type="ARBA" id="ARBA00044777"/>
    </source>
</evidence>
<feature type="compositionally biased region" description="Acidic residues" evidence="3">
    <location>
        <begin position="426"/>
        <end position="442"/>
    </location>
</feature>
<accession>A0A517YR85</accession>
<dbReference type="GO" id="GO:0005737">
    <property type="term" value="C:cytoplasm"/>
    <property type="evidence" value="ECO:0007669"/>
    <property type="project" value="UniProtKB-SubCell"/>
</dbReference>
<dbReference type="InterPro" id="IPR003768">
    <property type="entry name" value="ScpA"/>
</dbReference>
<dbReference type="AlphaFoldDB" id="A0A517YR85"/>
<dbReference type="GO" id="GO:0051301">
    <property type="term" value="P:cell division"/>
    <property type="evidence" value="ECO:0007669"/>
    <property type="project" value="UniProtKB-KW"/>
</dbReference>
<comment type="subcellular location">
    <subcellularLocation>
        <location evidence="2">Cytoplasm</location>
    </subcellularLocation>
    <text evidence="2">Associated with two foci at the outer edges of the nucleoid region in young cells, and at four foci within both cell halves in older cells.</text>
</comment>
<protein>
    <recommendedName>
        <fullName evidence="1 2">Segregation and condensation protein A</fullName>
    </recommendedName>
</protein>